<feature type="compositionally biased region" description="Basic and acidic residues" evidence="1">
    <location>
        <begin position="46"/>
        <end position="68"/>
    </location>
</feature>
<feature type="compositionally biased region" description="Polar residues" evidence="1">
    <location>
        <begin position="33"/>
        <end position="44"/>
    </location>
</feature>
<reference evidence="2" key="2">
    <citation type="journal article" date="2021" name="Genome Biol. Evol.">
        <title>Developing a high-quality reference genome for a parasitic bivalve with doubly uniparental inheritance (Bivalvia: Unionida).</title>
        <authorList>
            <person name="Smith C.H."/>
        </authorList>
    </citation>
    <scope>NUCLEOTIDE SEQUENCE</scope>
    <source>
        <strain evidence="2">CHS0354</strain>
        <tissue evidence="2">Mantle</tissue>
    </source>
</reference>
<dbReference type="Proteomes" id="UP001195483">
    <property type="component" value="Unassembled WGS sequence"/>
</dbReference>
<protein>
    <submittedName>
        <fullName evidence="2">Uncharacterized protein</fullName>
    </submittedName>
</protein>
<organism evidence="2 3">
    <name type="scientific">Potamilus streckersoni</name>
    <dbReference type="NCBI Taxonomy" id="2493646"/>
    <lineage>
        <taxon>Eukaryota</taxon>
        <taxon>Metazoa</taxon>
        <taxon>Spiralia</taxon>
        <taxon>Lophotrochozoa</taxon>
        <taxon>Mollusca</taxon>
        <taxon>Bivalvia</taxon>
        <taxon>Autobranchia</taxon>
        <taxon>Heteroconchia</taxon>
        <taxon>Palaeoheterodonta</taxon>
        <taxon>Unionida</taxon>
        <taxon>Unionoidea</taxon>
        <taxon>Unionidae</taxon>
        <taxon>Ambleminae</taxon>
        <taxon>Lampsilini</taxon>
        <taxon>Potamilus</taxon>
    </lineage>
</organism>
<accession>A0AAE0W7Y9</accession>
<comment type="caution">
    <text evidence="2">The sequence shown here is derived from an EMBL/GenBank/DDBJ whole genome shotgun (WGS) entry which is preliminary data.</text>
</comment>
<feature type="region of interest" description="Disordered" evidence="1">
    <location>
        <begin position="33"/>
        <end position="68"/>
    </location>
</feature>
<evidence type="ECO:0000256" key="1">
    <source>
        <dbReference type="SAM" id="MobiDB-lite"/>
    </source>
</evidence>
<name>A0AAE0W7Y9_9BIVA</name>
<evidence type="ECO:0000313" key="2">
    <source>
        <dbReference type="EMBL" id="KAK3603782.1"/>
    </source>
</evidence>
<keyword evidence="3" id="KW-1185">Reference proteome</keyword>
<dbReference type="EMBL" id="JAEAOA010002358">
    <property type="protein sequence ID" value="KAK3603782.1"/>
    <property type="molecule type" value="Genomic_DNA"/>
</dbReference>
<dbReference type="AlphaFoldDB" id="A0AAE0W7Y9"/>
<reference evidence="2" key="3">
    <citation type="submission" date="2023-05" db="EMBL/GenBank/DDBJ databases">
        <authorList>
            <person name="Smith C.H."/>
        </authorList>
    </citation>
    <scope>NUCLEOTIDE SEQUENCE</scope>
    <source>
        <strain evidence="2">CHS0354</strain>
        <tissue evidence="2">Mantle</tissue>
    </source>
</reference>
<gene>
    <name evidence="2" type="ORF">CHS0354_042786</name>
</gene>
<reference evidence="2" key="1">
    <citation type="journal article" date="2021" name="Genome Biol. Evol.">
        <title>A High-Quality Reference Genome for a Parasitic Bivalve with Doubly Uniparental Inheritance (Bivalvia: Unionida).</title>
        <authorList>
            <person name="Smith C.H."/>
        </authorList>
    </citation>
    <scope>NUCLEOTIDE SEQUENCE</scope>
    <source>
        <strain evidence="2">CHS0354</strain>
    </source>
</reference>
<proteinExistence type="predicted"/>
<evidence type="ECO:0000313" key="3">
    <source>
        <dbReference type="Proteomes" id="UP001195483"/>
    </source>
</evidence>
<sequence length="68" mass="8120">MTCAAVWTVFQSRAKYNSEKNEVDYLYTRQQDYNGSHVNSTPVNRKNRDMIDKNLEDATKEDMERERK</sequence>